<gene>
    <name evidence="3" type="ORF">FALBO_11614</name>
</gene>
<dbReference type="EMBL" id="JAADYS010001689">
    <property type="protein sequence ID" value="KAF4461597.1"/>
    <property type="molecule type" value="Genomic_DNA"/>
</dbReference>
<dbReference type="GO" id="GO:0016491">
    <property type="term" value="F:oxidoreductase activity"/>
    <property type="evidence" value="ECO:0007669"/>
    <property type="project" value="InterPro"/>
</dbReference>
<feature type="region of interest" description="Disordered" evidence="2">
    <location>
        <begin position="1"/>
        <end position="23"/>
    </location>
</feature>
<evidence type="ECO:0000313" key="3">
    <source>
        <dbReference type="EMBL" id="KAF4461597.1"/>
    </source>
</evidence>
<evidence type="ECO:0000256" key="2">
    <source>
        <dbReference type="SAM" id="MobiDB-lite"/>
    </source>
</evidence>
<keyword evidence="4" id="KW-1185">Reference proteome</keyword>
<sequence>MPDSSRADDSTAGGSFVHDAVELPQTLTNPEMRSLTMVHPSQEESDGSSAGISQGAVMSAASPFGQQDIPDHIDTTFDDWDMQLFDTDLALSQQDSGDTEPDTSPGSCESTHYLPLIRRVEFNQPKDQLNFHDPPIIFVRVENQTYQPGSLHFLQPAKKSSQQANVKLVAIQNHSAITSFRKAERALFFLKESISNCHGLVHCQSCRSPSRLMTFSILLTEKMIGVLEGIAAYWEAKADETHGSDPVLFGEYQINSTRERCEVLGFLILMQVKRLGALSGAFIHQAEKRDWSSQQAALRPIIIRMREAVAEMTTEMARSYRGGIPIPRSTDSGPIFPWQIEMTAVLESPVTVPRHVQSTINYYRDPGDGTPHPSVTARKRSTFNQPCVDQETLIRDITGEEEKFTLDKSAFQLCHHKTKMANFQDDDLIQKVYYEEVREFVQNITGATRVVIFDHTIRRPNPTAADPDEERRPVKRAHIDQSEWAAINQVNRHLGEDAPRLLKSRFQIINFWRPIKTIYRDPLAVCDADSCLDEDIMPIKLVHTDWVGEPCTILPNKNHRWYYKYAQTPEMVLLMKCYDSKKIGRLWRTPHCAFTDHEMNDREPRQSIEVRALVFHEDDMNS</sequence>
<comment type="similarity">
    <text evidence="1">Belongs to the asaB hydroxylase/desaturase family.</text>
</comment>
<proteinExistence type="inferred from homology"/>
<comment type="caution">
    <text evidence="3">The sequence shown here is derived from an EMBL/GenBank/DDBJ whole genome shotgun (WGS) entry which is preliminary data.</text>
</comment>
<dbReference type="PANTHER" id="PTHR34598">
    <property type="entry name" value="BLL6449 PROTEIN"/>
    <property type="match status" value="1"/>
</dbReference>
<evidence type="ECO:0000313" key="4">
    <source>
        <dbReference type="Proteomes" id="UP000554235"/>
    </source>
</evidence>
<dbReference type="NCBIfam" id="NF041278">
    <property type="entry name" value="CmcJ_NvfI_EfuI"/>
    <property type="match status" value="1"/>
</dbReference>
<name>A0A8H4PHR2_9HYPO</name>
<dbReference type="PANTHER" id="PTHR34598:SF3">
    <property type="entry name" value="OXIDOREDUCTASE AN1597"/>
    <property type="match status" value="1"/>
</dbReference>
<accession>A0A8H4PHR2</accession>
<dbReference type="Proteomes" id="UP000554235">
    <property type="component" value="Unassembled WGS sequence"/>
</dbReference>
<evidence type="ECO:0000256" key="1">
    <source>
        <dbReference type="ARBA" id="ARBA00023604"/>
    </source>
</evidence>
<organism evidence="3 4">
    <name type="scientific">Fusarium albosuccineum</name>
    <dbReference type="NCBI Taxonomy" id="1237068"/>
    <lineage>
        <taxon>Eukaryota</taxon>
        <taxon>Fungi</taxon>
        <taxon>Dikarya</taxon>
        <taxon>Ascomycota</taxon>
        <taxon>Pezizomycotina</taxon>
        <taxon>Sordariomycetes</taxon>
        <taxon>Hypocreomycetidae</taxon>
        <taxon>Hypocreales</taxon>
        <taxon>Nectriaceae</taxon>
        <taxon>Fusarium</taxon>
        <taxon>Fusarium decemcellulare species complex</taxon>
    </lineage>
</organism>
<protein>
    <submittedName>
        <fullName evidence="3">Catalyzes late reaction in the cephamycin biosynthetic pathway</fullName>
    </submittedName>
</protein>
<dbReference type="OrthoDB" id="412788at2759"/>
<reference evidence="3 4" key="1">
    <citation type="submission" date="2020-01" db="EMBL/GenBank/DDBJ databases">
        <title>Identification and distribution of gene clusters putatively required for synthesis of sphingolipid metabolism inhibitors in phylogenetically diverse species of the filamentous fungus Fusarium.</title>
        <authorList>
            <person name="Kim H.-S."/>
            <person name="Busman M."/>
            <person name="Brown D.W."/>
            <person name="Divon H."/>
            <person name="Uhlig S."/>
            <person name="Proctor R.H."/>
        </authorList>
    </citation>
    <scope>NUCLEOTIDE SEQUENCE [LARGE SCALE GENOMIC DNA]</scope>
    <source>
        <strain evidence="3 4">NRRL 20459</strain>
    </source>
</reference>
<dbReference type="AlphaFoldDB" id="A0A8H4PHR2"/>
<dbReference type="InterPro" id="IPR044053">
    <property type="entry name" value="AsaB-like"/>
</dbReference>